<gene>
    <name evidence="4" type="primary">LOC110769743</name>
</gene>
<dbReference type="PANTHER" id="PTHR46481:SF2">
    <property type="entry name" value="BED-TYPE DOMAIN-CONTAINING PROTEIN"/>
    <property type="match status" value="1"/>
</dbReference>
<dbReference type="GO" id="GO:0003677">
    <property type="term" value="F:DNA binding"/>
    <property type="evidence" value="ECO:0007669"/>
    <property type="project" value="UniProtKB-KW"/>
</dbReference>
<dbReference type="PANTHER" id="PTHR46481">
    <property type="entry name" value="ZINC FINGER BED DOMAIN-CONTAINING PROTEIN 4"/>
    <property type="match status" value="1"/>
</dbReference>
<keyword evidence="1" id="KW-0238">DNA-binding</keyword>
<proteinExistence type="predicted"/>
<evidence type="ECO:0000259" key="2">
    <source>
        <dbReference type="Pfam" id="PF14372"/>
    </source>
</evidence>
<accession>A0A6P5TQP5</accession>
<feature type="domain" description="hAT-like transposase RNase-H fold" evidence="2">
    <location>
        <begin position="295"/>
        <end position="369"/>
    </location>
</feature>
<organism evidence="3 4">
    <name type="scientific">Prunus avium</name>
    <name type="common">Cherry</name>
    <name type="synonym">Cerasus avium</name>
    <dbReference type="NCBI Taxonomy" id="42229"/>
    <lineage>
        <taxon>Eukaryota</taxon>
        <taxon>Viridiplantae</taxon>
        <taxon>Streptophyta</taxon>
        <taxon>Embryophyta</taxon>
        <taxon>Tracheophyta</taxon>
        <taxon>Spermatophyta</taxon>
        <taxon>Magnoliopsida</taxon>
        <taxon>eudicotyledons</taxon>
        <taxon>Gunneridae</taxon>
        <taxon>Pentapetalae</taxon>
        <taxon>rosids</taxon>
        <taxon>fabids</taxon>
        <taxon>Rosales</taxon>
        <taxon>Rosaceae</taxon>
        <taxon>Amygdaloideae</taxon>
        <taxon>Amygdaleae</taxon>
        <taxon>Prunus</taxon>
    </lineage>
</organism>
<protein>
    <submittedName>
        <fullName evidence="4">Zinc finger BED domain-containing protein RICESLEEPER 2-like</fullName>
    </submittedName>
</protein>
<reference evidence="4" key="1">
    <citation type="submission" date="2025-08" db="UniProtKB">
        <authorList>
            <consortium name="RefSeq"/>
        </authorList>
    </citation>
    <scope>IDENTIFICATION</scope>
</reference>
<dbReference type="KEGG" id="pavi:110769743"/>
<dbReference type="Proteomes" id="UP000515124">
    <property type="component" value="Unplaced"/>
</dbReference>
<name>A0A6P5TQP5_PRUAV</name>
<keyword evidence="3" id="KW-1185">Reference proteome</keyword>
<sequence length="374" mass="43581">MREAQPRFDPLSRRTIARDVWSIFQEEKAKLKSILSVNSQRVSLTTDTWTSIQNVNYMALTAHFIDDGWNLHKRILNFCQISNHKGEAIRRLIEKCFADWGIEKVFSITVDSASANDGAVRYIKSHLNDWNTLLCDGEMLHMRCCAHITNLIVFDGVFELHDTIKSIRKACRYTRSLPSRSEKFRQCLFLAKIGSKSLLTLECKTRWNSTYLMLDAALKLQKGFDRLALEDANCEAYFNDVNKDEIPKQNKRRFGGEASSKTRVRPPTVKDWHYARDFVTFLKRFYDATLKFRASKMVTANAPFHAMAKIVNGLNGMMQSQDPFMKRVATSMKKKYAKYWGQIRGMNKLIILVVLDPRYKIDYVQFNLPFFFWK</sequence>
<evidence type="ECO:0000313" key="4">
    <source>
        <dbReference type="RefSeq" id="XP_021829460.1"/>
    </source>
</evidence>
<evidence type="ECO:0000256" key="1">
    <source>
        <dbReference type="ARBA" id="ARBA00023125"/>
    </source>
</evidence>
<dbReference type="InterPro" id="IPR025525">
    <property type="entry name" value="hAT-like_transposase_RNase-H"/>
</dbReference>
<dbReference type="InterPro" id="IPR012337">
    <property type="entry name" value="RNaseH-like_sf"/>
</dbReference>
<evidence type="ECO:0000313" key="3">
    <source>
        <dbReference type="Proteomes" id="UP000515124"/>
    </source>
</evidence>
<dbReference type="AlphaFoldDB" id="A0A6P5TQP5"/>
<dbReference type="SUPFAM" id="SSF53098">
    <property type="entry name" value="Ribonuclease H-like"/>
    <property type="match status" value="1"/>
</dbReference>
<dbReference type="GeneID" id="110769743"/>
<dbReference type="RefSeq" id="XP_021829460.1">
    <property type="nucleotide sequence ID" value="XM_021973768.1"/>
</dbReference>
<dbReference type="InterPro" id="IPR052035">
    <property type="entry name" value="ZnF_BED_domain_contain"/>
</dbReference>
<dbReference type="Pfam" id="PF14372">
    <property type="entry name" value="hAT-like_RNase-H"/>
    <property type="match status" value="1"/>
</dbReference>